<dbReference type="Pfam" id="PF00533">
    <property type="entry name" value="BRCT"/>
    <property type="match status" value="1"/>
</dbReference>
<feature type="region of interest" description="Disordered" evidence="2">
    <location>
        <begin position="847"/>
        <end position="870"/>
    </location>
</feature>
<comment type="caution">
    <text evidence="4">The sequence shown here is derived from an EMBL/GenBank/DDBJ whole genome shotgun (WGS) entry which is preliminary data.</text>
</comment>
<dbReference type="EMBL" id="JAPWTJ010000565">
    <property type="protein sequence ID" value="KAJ8977282.1"/>
    <property type="molecule type" value="Genomic_DNA"/>
</dbReference>
<evidence type="ECO:0000256" key="2">
    <source>
        <dbReference type="SAM" id="MobiDB-lite"/>
    </source>
</evidence>
<feature type="compositionally biased region" description="Polar residues" evidence="2">
    <location>
        <begin position="847"/>
        <end position="859"/>
    </location>
</feature>
<feature type="compositionally biased region" description="Basic and acidic residues" evidence="2">
    <location>
        <begin position="861"/>
        <end position="870"/>
    </location>
</feature>
<evidence type="ECO:0000259" key="3">
    <source>
        <dbReference type="PROSITE" id="PS50172"/>
    </source>
</evidence>
<name>A0ABQ9JHW1_9CUCU</name>
<dbReference type="SUPFAM" id="SSF52113">
    <property type="entry name" value="BRCT domain"/>
    <property type="match status" value="4"/>
</dbReference>
<keyword evidence="1" id="KW-0677">Repeat</keyword>
<feature type="region of interest" description="Disordered" evidence="2">
    <location>
        <begin position="582"/>
        <end position="629"/>
    </location>
</feature>
<proteinExistence type="predicted"/>
<feature type="domain" description="BRCT" evidence="3">
    <location>
        <begin position="482"/>
        <end position="579"/>
    </location>
</feature>
<dbReference type="Proteomes" id="UP001162164">
    <property type="component" value="Unassembled WGS sequence"/>
</dbReference>
<feature type="region of interest" description="Disordered" evidence="2">
    <location>
        <begin position="764"/>
        <end position="786"/>
    </location>
</feature>
<dbReference type="InterPro" id="IPR001357">
    <property type="entry name" value="BRCT_dom"/>
</dbReference>
<dbReference type="Pfam" id="PF12738">
    <property type="entry name" value="PTCB-BRCT"/>
    <property type="match status" value="1"/>
</dbReference>
<dbReference type="PROSITE" id="PS50172">
    <property type="entry name" value="BRCT"/>
    <property type="match status" value="3"/>
</dbReference>
<evidence type="ECO:0000256" key="1">
    <source>
        <dbReference type="ARBA" id="ARBA00022737"/>
    </source>
</evidence>
<organism evidence="4 5">
    <name type="scientific">Molorchus minor</name>
    <dbReference type="NCBI Taxonomy" id="1323400"/>
    <lineage>
        <taxon>Eukaryota</taxon>
        <taxon>Metazoa</taxon>
        <taxon>Ecdysozoa</taxon>
        <taxon>Arthropoda</taxon>
        <taxon>Hexapoda</taxon>
        <taxon>Insecta</taxon>
        <taxon>Pterygota</taxon>
        <taxon>Neoptera</taxon>
        <taxon>Endopterygota</taxon>
        <taxon>Coleoptera</taxon>
        <taxon>Polyphaga</taxon>
        <taxon>Cucujiformia</taxon>
        <taxon>Chrysomeloidea</taxon>
        <taxon>Cerambycidae</taxon>
        <taxon>Lamiinae</taxon>
        <taxon>Monochamini</taxon>
        <taxon>Molorchus</taxon>
    </lineage>
</organism>
<feature type="domain" description="BRCT" evidence="3">
    <location>
        <begin position="32"/>
        <end position="100"/>
    </location>
</feature>
<sequence>MQNVKTDVSWVREKNFDPLKVNKTDFVIFEEFKGKVFHHLKETKCASIKLEIKEKVQVMGGCYVDNLVEKVTHLVTDNPKSEKYLAAAEAGVTLMCSSWIEAVWVASQAANVHAKDKEFRNTAVYHFKIFVFAVLTDVLVCSGIAGATSEKYKAARKQSDIKCVDISWITESIEKGYALPHTSFPVRKSTSTPSKGDRHVDPDFSTISAIGVPNMSQRVCIEESVVANASLGCYSSPSKPGPSKRKDRITHVIVGDQKYPEVRNIKSKGYPCLLVSVQWLLASMEKEHPLGLSLLRTNKTVTQCRIEEVKENTAENFQNAEDDILKQYQFPSSSAQDEDTLVRLLKNAKDVDFTNQIQPIPQAMHEFKPSETSTQQDPAEIITENATESTSEMFFEGLKFLVIGFDDGHFDYIKSIIEDSSGELVPKTYKGIPDYIVVPVFNKCEIRQTATEIVNELFIKQCELDGCLVTDITYYHRPFDLPDTTPLENCVITISGYSSVERNFLGSLIENLGGQHQEQFARVTSEPRGVVASTHLVSDKPSGKKHAAAIKWGLPAVNKDWLMECAKRGVKVPEKEYIVKMDDSEISPPNSSATTKTATRTSCASGAEASGTPNVGPGSGKKSEFSTPINQRLRRASFSNSADKPMSQVTPVNKIVQQYMESNADGTPVQDSPDHFRWMGMKTPNTPLGLFDPNPSPQVRKECEYWLKQIPDFLPHGPRRLSTPDFQSREDEATGENVAMEVENNEQHRLINSKLQQLEELLSASGGGRRQSRNFQSTIPIPEGNKEYKDSQACTVGWDFRGEEVFAIDWELTGSPFDDTVHVTHCFLEQRSVKDYADYIPLAQQDNRGVRRNNSTNLASGKEKGSSRVQPDHDTRLKYVMFTRSSKNCDHDIR</sequence>
<feature type="domain" description="BRCT" evidence="3">
    <location>
        <begin position="136"/>
        <end position="186"/>
    </location>
</feature>
<evidence type="ECO:0000313" key="5">
    <source>
        <dbReference type="Proteomes" id="UP001162164"/>
    </source>
</evidence>
<accession>A0ABQ9JHW1</accession>
<dbReference type="InterPro" id="IPR036420">
    <property type="entry name" value="BRCT_dom_sf"/>
</dbReference>
<dbReference type="PANTHER" id="PTHR13561:SF20">
    <property type="entry name" value="DNA TOPOISOMERASE 2-BINDING PROTEIN 1"/>
    <property type="match status" value="1"/>
</dbReference>
<dbReference type="PANTHER" id="PTHR13561">
    <property type="entry name" value="DNA REPLICATION REGULATOR DPB11-RELATED"/>
    <property type="match status" value="1"/>
</dbReference>
<protein>
    <recommendedName>
        <fullName evidence="3">BRCT domain-containing protein</fullName>
    </recommendedName>
</protein>
<gene>
    <name evidence="4" type="ORF">NQ317_015567</name>
</gene>
<dbReference type="SMART" id="SM00292">
    <property type="entry name" value="BRCT"/>
    <property type="match status" value="4"/>
</dbReference>
<reference evidence="4" key="1">
    <citation type="journal article" date="2023" name="Insect Mol. Biol.">
        <title>Genome sequencing provides insights into the evolution of gene families encoding plant cell wall-degrading enzymes in longhorned beetles.</title>
        <authorList>
            <person name="Shin N.R."/>
            <person name="Okamura Y."/>
            <person name="Kirsch R."/>
            <person name="Pauchet Y."/>
        </authorList>
    </citation>
    <scope>NUCLEOTIDE SEQUENCE</scope>
    <source>
        <strain evidence="4">MMC_N1</strain>
    </source>
</reference>
<feature type="compositionally biased region" description="Low complexity" evidence="2">
    <location>
        <begin position="591"/>
        <end position="605"/>
    </location>
</feature>
<dbReference type="Gene3D" id="3.40.50.10190">
    <property type="entry name" value="BRCT domain"/>
    <property type="match status" value="5"/>
</dbReference>
<evidence type="ECO:0000313" key="4">
    <source>
        <dbReference type="EMBL" id="KAJ8977282.1"/>
    </source>
</evidence>
<keyword evidence="5" id="KW-1185">Reference proteome</keyword>